<feature type="binding site" evidence="3">
    <location>
        <position position="192"/>
    </location>
    <ligand>
        <name>a divalent metal cation</name>
        <dbReference type="ChEBI" id="CHEBI:60240"/>
    </ligand>
</feature>
<reference evidence="5 6" key="1">
    <citation type="submission" date="2018-04" db="EMBL/GenBank/DDBJ databases">
        <title>Genomic Encyclopedia of Archaeal and Bacterial Type Strains, Phase II (KMG-II): from individual species to whole genera.</title>
        <authorList>
            <person name="Goeker M."/>
        </authorList>
    </citation>
    <scope>NUCLEOTIDE SEQUENCE [LARGE SCALE GENOMIC DNA]</scope>
    <source>
        <strain evidence="5 6">DSM 23382</strain>
    </source>
</reference>
<dbReference type="RefSeq" id="WP_107991900.1">
    <property type="nucleotide sequence ID" value="NZ_QAYG01000013.1"/>
</dbReference>
<feature type="binding site" evidence="3">
    <location>
        <position position="142"/>
    </location>
    <ligand>
        <name>a divalent metal cation</name>
        <dbReference type="ChEBI" id="CHEBI:60240"/>
    </ligand>
</feature>
<evidence type="ECO:0000256" key="2">
    <source>
        <dbReference type="PIRSR" id="PIRSR605511-1"/>
    </source>
</evidence>
<dbReference type="PRINTS" id="PR01790">
    <property type="entry name" value="SMP30FAMILY"/>
</dbReference>
<keyword evidence="6" id="KW-1185">Reference proteome</keyword>
<dbReference type="PANTHER" id="PTHR10907">
    <property type="entry name" value="REGUCALCIN"/>
    <property type="match status" value="1"/>
</dbReference>
<proteinExistence type="inferred from homology"/>
<evidence type="ECO:0000259" key="4">
    <source>
        <dbReference type="Pfam" id="PF08450"/>
    </source>
</evidence>
<dbReference type="OrthoDB" id="2633250at2"/>
<accession>A0A2T5UUA3</accession>
<evidence type="ECO:0000313" key="5">
    <source>
        <dbReference type="EMBL" id="PTW55031.1"/>
    </source>
</evidence>
<feature type="active site" description="Proton donor/acceptor" evidence="2">
    <location>
        <position position="192"/>
    </location>
</feature>
<dbReference type="InterPro" id="IPR013658">
    <property type="entry name" value="SGL"/>
</dbReference>
<comment type="cofactor">
    <cofactor evidence="3">
        <name>Zn(2+)</name>
        <dbReference type="ChEBI" id="CHEBI:29105"/>
    </cofactor>
    <text evidence="3">Binds 1 divalent metal cation per subunit.</text>
</comment>
<feature type="binding site" evidence="3">
    <location>
        <position position="97"/>
    </location>
    <ligand>
        <name>substrate</name>
    </ligand>
</feature>
<dbReference type="Pfam" id="PF08450">
    <property type="entry name" value="SGL"/>
    <property type="match status" value="1"/>
</dbReference>
<evidence type="ECO:0000313" key="6">
    <source>
        <dbReference type="Proteomes" id="UP000244081"/>
    </source>
</evidence>
<dbReference type="GO" id="GO:0005509">
    <property type="term" value="F:calcium ion binding"/>
    <property type="evidence" value="ECO:0007669"/>
    <property type="project" value="TreeGrafter"/>
</dbReference>
<dbReference type="Proteomes" id="UP000244081">
    <property type="component" value="Unassembled WGS sequence"/>
</dbReference>
<dbReference type="GO" id="GO:0004341">
    <property type="term" value="F:gluconolactonase activity"/>
    <property type="evidence" value="ECO:0007669"/>
    <property type="project" value="TreeGrafter"/>
</dbReference>
<sequence>MSEIFDNRACELGEGAFWHPERNQFFWFDILGRKLLSRTDAGPLSWDMGEHASAAGWIDRDTLLIASESGLHRFDIATGERTLVAALEAERPQNRSNDGRADPMGGFWIGTMGKRAEREAGAIYRFHGGKLRLLYDRISIPNAICFAPGGRRAYFADTSRRTIWTVALDAAGWPCERRQVFVDLEVEGLNPDGAVIDAEGALWNAQWGAARVARYLADARLERTIPLPARQPSCPCFGGAALDALYVTTAREGLTDPAPQDGLTFVLAPGVRGLAEPPVRL</sequence>
<evidence type="ECO:0000256" key="3">
    <source>
        <dbReference type="PIRSR" id="PIRSR605511-2"/>
    </source>
</evidence>
<dbReference type="SUPFAM" id="SSF63829">
    <property type="entry name" value="Calcium-dependent phosphotriesterase"/>
    <property type="match status" value="1"/>
</dbReference>
<protein>
    <submittedName>
        <fullName evidence="5">Sugar lactone lactonase YvrE</fullName>
    </submittedName>
</protein>
<dbReference type="Gene3D" id="2.120.10.30">
    <property type="entry name" value="TolB, C-terminal domain"/>
    <property type="match status" value="1"/>
</dbReference>
<dbReference type="EMBL" id="QAYG01000013">
    <property type="protein sequence ID" value="PTW55031.1"/>
    <property type="molecule type" value="Genomic_DNA"/>
</dbReference>
<dbReference type="InterPro" id="IPR011042">
    <property type="entry name" value="6-blade_b-propeller_TolB-like"/>
</dbReference>
<keyword evidence="3" id="KW-0479">Metal-binding</keyword>
<evidence type="ECO:0000256" key="1">
    <source>
        <dbReference type="ARBA" id="ARBA00008853"/>
    </source>
</evidence>
<organism evidence="5 6">
    <name type="scientific">Breoghania corrubedonensis</name>
    <dbReference type="NCBI Taxonomy" id="665038"/>
    <lineage>
        <taxon>Bacteria</taxon>
        <taxon>Pseudomonadati</taxon>
        <taxon>Pseudomonadota</taxon>
        <taxon>Alphaproteobacteria</taxon>
        <taxon>Hyphomicrobiales</taxon>
        <taxon>Stappiaceae</taxon>
        <taxon>Breoghania</taxon>
    </lineage>
</organism>
<name>A0A2T5UUA3_9HYPH</name>
<keyword evidence="3" id="KW-0862">Zinc</keyword>
<dbReference type="InterPro" id="IPR005511">
    <property type="entry name" value="SMP-30"/>
</dbReference>
<dbReference type="GO" id="GO:0019853">
    <property type="term" value="P:L-ascorbic acid biosynthetic process"/>
    <property type="evidence" value="ECO:0007669"/>
    <property type="project" value="TreeGrafter"/>
</dbReference>
<feature type="binding site" evidence="3">
    <location>
        <position position="95"/>
    </location>
    <ligand>
        <name>substrate</name>
    </ligand>
</feature>
<gene>
    <name evidence="5" type="ORF">C8N35_11372</name>
</gene>
<feature type="domain" description="SMP-30/Gluconolactonase/LRE-like region" evidence="4">
    <location>
        <begin position="12"/>
        <end position="251"/>
    </location>
</feature>
<comment type="caution">
    <text evidence="5">The sequence shown here is derived from an EMBL/GenBank/DDBJ whole genome shotgun (WGS) entry which is preliminary data.</text>
</comment>
<dbReference type="PANTHER" id="PTHR10907:SF47">
    <property type="entry name" value="REGUCALCIN"/>
    <property type="match status" value="1"/>
</dbReference>
<comment type="similarity">
    <text evidence="1">Belongs to the SMP-30/CGR1 family.</text>
</comment>
<feature type="binding site" evidence="3">
    <location>
        <position position="14"/>
    </location>
    <ligand>
        <name>a divalent metal cation</name>
        <dbReference type="ChEBI" id="CHEBI:60240"/>
    </ligand>
</feature>
<dbReference type="AlphaFoldDB" id="A0A2T5UUA3"/>